<keyword evidence="6 11" id="KW-0378">Hydrolase</keyword>
<keyword evidence="4" id="KW-0479">Metal-binding</keyword>
<evidence type="ECO:0000256" key="8">
    <source>
        <dbReference type="ARBA" id="ARBA00023049"/>
    </source>
</evidence>
<evidence type="ECO:0000256" key="1">
    <source>
        <dbReference type="ARBA" id="ARBA00001947"/>
    </source>
</evidence>
<dbReference type="InterPro" id="IPR027268">
    <property type="entry name" value="Peptidase_M4/M1_CTD_sf"/>
</dbReference>
<dbReference type="InterPro" id="IPR011096">
    <property type="entry name" value="FTP_domain"/>
</dbReference>
<dbReference type="Pfam" id="PF03413">
    <property type="entry name" value="PepSY"/>
    <property type="match status" value="1"/>
</dbReference>
<evidence type="ECO:0000313" key="17">
    <source>
        <dbReference type="Proteomes" id="UP000265816"/>
    </source>
</evidence>
<dbReference type="Pfam" id="PF01447">
    <property type="entry name" value="Peptidase_M4"/>
    <property type="match status" value="1"/>
</dbReference>
<reference evidence="16" key="1">
    <citation type="submission" date="2018-08" db="EMBL/GenBank/DDBJ databases">
        <title>Bacillus jemisoniae sp. nov., Bacillus chryseoplanitiae sp. nov., Bacillus resnikiae sp. nov., and Bacillus frankliniae sp. nov., isolated from Viking spacecraft and associated surfaces.</title>
        <authorList>
            <person name="Seuylemezian A."/>
            <person name="Vaishampayan P."/>
        </authorList>
    </citation>
    <scope>NUCLEOTIDE SEQUENCE [LARGE SCALE GENOMIC DNA]</scope>
    <source>
        <strain evidence="16">JJ-247</strain>
    </source>
</reference>
<evidence type="ECO:0000259" key="12">
    <source>
        <dbReference type="Pfam" id="PF01447"/>
    </source>
</evidence>
<feature type="domain" description="PepSY" evidence="14">
    <location>
        <begin position="150"/>
        <end position="219"/>
    </location>
</feature>
<comment type="caution">
    <text evidence="16">The sequence shown here is derived from an EMBL/GenBank/DDBJ whole genome shotgun (WGS) entry which is preliminary data.</text>
</comment>
<dbReference type="Gene3D" id="3.10.170.10">
    <property type="match status" value="1"/>
</dbReference>
<feature type="chain" id="PRO_5039744497" description="Neutral metalloproteinase" evidence="11">
    <location>
        <begin position="22"/>
        <end position="561"/>
    </location>
</feature>
<dbReference type="Gene3D" id="3.10.450.490">
    <property type="match status" value="1"/>
</dbReference>
<comment type="similarity">
    <text evidence="2 11">Belongs to the peptidase M4 family.</text>
</comment>
<feature type="active site" evidence="10">
    <location>
        <position position="383"/>
    </location>
</feature>
<dbReference type="AlphaFoldDB" id="A0A398AWI0"/>
<dbReference type="RefSeq" id="WP_119114711.1">
    <property type="nucleotide sequence ID" value="NZ_CBCSEO010000020.1"/>
</dbReference>
<evidence type="ECO:0000313" key="16">
    <source>
        <dbReference type="EMBL" id="RID81951.1"/>
    </source>
</evidence>
<feature type="domain" description="Peptidase M4" evidence="12">
    <location>
        <begin position="233"/>
        <end position="389"/>
    </location>
</feature>
<evidence type="ECO:0000256" key="6">
    <source>
        <dbReference type="ARBA" id="ARBA00022801"/>
    </source>
</evidence>
<dbReference type="EC" id="3.4.24.-" evidence="11"/>
<feature type="signal peptide" evidence="11">
    <location>
        <begin position="1"/>
        <end position="21"/>
    </location>
</feature>
<dbReference type="InterPro" id="IPR025711">
    <property type="entry name" value="PepSY"/>
</dbReference>
<keyword evidence="17" id="KW-1185">Reference proteome</keyword>
<dbReference type="GO" id="GO:0006508">
    <property type="term" value="P:proteolysis"/>
    <property type="evidence" value="ECO:0007669"/>
    <property type="project" value="UniProtKB-KW"/>
</dbReference>
<dbReference type="SUPFAM" id="SSF55486">
    <property type="entry name" value="Metalloproteases ('zincins'), catalytic domain"/>
    <property type="match status" value="1"/>
</dbReference>
<evidence type="ECO:0000259" key="14">
    <source>
        <dbReference type="Pfam" id="PF03413"/>
    </source>
</evidence>
<keyword evidence="5 11" id="KW-0732">Signal</keyword>
<dbReference type="InterPro" id="IPR023612">
    <property type="entry name" value="Peptidase_M4"/>
</dbReference>
<evidence type="ECO:0000256" key="7">
    <source>
        <dbReference type="ARBA" id="ARBA00022833"/>
    </source>
</evidence>
<evidence type="ECO:0000256" key="5">
    <source>
        <dbReference type="ARBA" id="ARBA00022729"/>
    </source>
</evidence>
<keyword evidence="3 11" id="KW-0645">Protease</keyword>
<organism evidence="16 17">
    <name type="scientific">Mesobacillus zeae</name>
    <dbReference type="NCBI Taxonomy" id="1917180"/>
    <lineage>
        <taxon>Bacteria</taxon>
        <taxon>Bacillati</taxon>
        <taxon>Bacillota</taxon>
        <taxon>Bacilli</taxon>
        <taxon>Bacillales</taxon>
        <taxon>Bacillaceae</taxon>
        <taxon>Mesobacillus</taxon>
    </lineage>
</organism>
<protein>
    <recommendedName>
        <fullName evidence="11">Neutral metalloproteinase</fullName>
        <ecNumber evidence="11">3.4.24.-</ecNumber>
    </recommendedName>
</protein>
<keyword evidence="11" id="KW-0964">Secreted</keyword>
<dbReference type="GO" id="GO:0046872">
    <property type="term" value="F:metal ion binding"/>
    <property type="evidence" value="ECO:0007669"/>
    <property type="project" value="UniProtKB-UniRule"/>
</dbReference>
<dbReference type="Pfam" id="PF02868">
    <property type="entry name" value="Peptidase_M4_C"/>
    <property type="match status" value="1"/>
</dbReference>
<keyword evidence="8 11" id="KW-0482">Metalloprotease</keyword>
<evidence type="ECO:0000256" key="3">
    <source>
        <dbReference type="ARBA" id="ARBA00022670"/>
    </source>
</evidence>
<comment type="function">
    <text evidence="11">Extracellular zinc metalloprotease.</text>
</comment>
<dbReference type="Pfam" id="PF07504">
    <property type="entry name" value="FTP"/>
    <property type="match status" value="1"/>
</dbReference>
<accession>A0A398AWI0</accession>
<evidence type="ECO:0000259" key="15">
    <source>
        <dbReference type="Pfam" id="PF07504"/>
    </source>
</evidence>
<evidence type="ECO:0000256" key="4">
    <source>
        <dbReference type="ARBA" id="ARBA00022723"/>
    </source>
</evidence>
<evidence type="ECO:0000256" key="9">
    <source>
        <dbReference type="ARBA" id="ARBA00023145"/>
    </source>
</evidence>
<sequence>MNKKFVIPMVLSTALFTSTFAAGTVGAVSQEDRVNHVSENHAQGWKQQNRPVFEKIKHITTKDTADAVKFIEQNESQLNIKNAGKSLKVKGQDKDDLGMTHVRLQQTKNGVPVEDAEMVVHYNKDGAVETVNGSYNNEIAESNMSTSPQLSAESALETAKKAVSAPEQMDYAPKTELVILPFENQHYLTYKVNLNFLGENPGNWFVFVDAKTGEVIDQYNGLMHTDQFKPATGSGIGVKGDHRTLHISHKNVAGSNEGSTFYLQDNSHENLEGISTYDFKNQWRSSTVQLPGELFAAKNASWKSDYERAGVDAHYNSEKVYHYYKDQHGRNSIDGNGMPIVSTVHYGEDYNNAFWNGYQMTYGDGDGEFFIPLSAGLDVAAHEMTHGVTTHSAGLKYRFESGALNEAFSDIFGALVDGDDWEMGEDIMAPDALASGRESLRSLSNPNKYPVGASYVRYGDGRGLYPKHMNEFYKLPLYLDNGGVHINSSIINHAAYLTGTQIGKEKLGKIYYRALTVYLTPDSNFSQARAALIQSAVDLFGENSTEVKATEDGLNGVGITQ</sequence>
<dbReference type="CDD" id="cd09597">
    <property type="entry name" value="M4_TLP"/>
    <property type="match status" value="1"/>
</dbReference>
<evidence type="ECO:0000256" key="10">
    <source>
        <dbReference type="PIRSR" id="PIRSR623612-1"/>
    </source>
</evidence>
<dbReference type="InterPro" id="IPR001570">
    <property type="entry name" value="Peptidase_M4_C_domain"/>
</dbReference>
<proteinExistence type="inferred from homology"/>
<feature type="domain" description="FTP" evidence="15">
    <location>
        <begin position="86"/>
        <end position="135"/>
    </location>
</feature>
<feature type="active site" description="Proton donor" evidence="10">
    <location>
        <position position="485"/>
    </location>
</feature>
<keyword evidence="7 11" id="KW-0862">Zinc</keyword>
<dbReference type="InterPro" id="IPR050728">
    <property type="entry name" value="Zinc_Metalloprotease_M4"/>
</dbReference>
<feature type="domain" description="Peptidase M4 C-terminal" evidence="13">
    <location>
        <begin position="393"/>
        <end position="559"/>
    </location>
</feature>
<dbReference type="PANTHER" id="PTHR33794">
    <property type="entry name" value="BACILLOLYSIN"/>
    <property type="match status" value="1"/>
</dbReference>
<dbReference type="Proteomes" id="UP000265816">
    <property type="component" value="Unassembled WGS sequence"/>
</dbReference>
<comment type="subcellular location">
    <subcellularLocation>
        <location evidence="11">Secreted</location>
    </subcellularLocation>
</comment>
<evidence type="ECO:0000259" key="13">
    <source>
        <dbReference type="Pfam" id="PF02868"/>
    </source>
</evidence>
<evidence type="ECO:0000256" key="2">
    <source>
        <dbReference type="ARBA" id="ARBA00009388"/>
    </source>
</evidence>
<dbReference type="Gene3D" id="1.10.390.10">
    <property type="entry name" value="Neutral Protease Domain 2"/>
    <property type="match status" value="1"/>
</dbReference>
<name>A0A398AWI0_9BACI</name>
<dbReference type="InterPro" id="IPR013856">
    <property type="entry name" value="Peptidase_M4_domain"/>
</dbReference>
<dbReference type="PRINTS" id="PR00730">
    <property type="entry name" value="THERMOLYSIN"/>
</dbReference>
<dbReference type="GO" id="GO:0005576">
    <property type="term" value="C:extracellular region"/>
    <property type="evidence" value="ECO:0007669"/>
    <property type="project" value="UniProtKB-SubCell"/>
</dbReference>
<dbReference type="EMBL" id="QWVT01000045">
    <property type="protein sequence ID" value="RID81951.1"/>
    <property type="molecule type" value="Genomic_DNA"/>
</dbReference>
<dbReference type="Gene3D" id="3.10.450.40">
    <property type="match status" value="1"/>
</dbReference>
<dbReference type="OrthoDB" id="291295at2"/>
<evidence type="ECO:0000256" key="11">
    <source>
        <dbReference type="RuleBase" id="RU366073"/>
    </source>
</evidence>
<dbReference type="PANTHER" id="PTHR33794:SF1">
    <property type="entry name" value="BACILLOLYSIN"/>
    <property type="match status" value="1"/>
</dbReference>
<gene>
    <name evidence="16" type="ORF">D1970_20500</name>
</gene>
<keyword evidence="9" id="KW-0865">Zymogen</keyword>
<comment type="cofactor">
    <cofactor evidence="1 11">
        <name>Zn(2+)</name>
        <dbReference type="ChEBI" id="CHEBI:29105"/>
    </cofactor>
</comment>
<dbReference type="GO" id="GO:0004222">
    <property type="term" value="F:metalloendopeptidase activity"/>
    <property type="evidence" value="ECO:0007669"/>
    <property type="project" value="UniProtKB-UniRule"/>
</dbReference>